<accession>A0A9Q1ISA3</accession>
<evidence type="ECO:0000313" key="3">
    <source>
        <dbReference type="EMBL" id="KAJ8350693.1"/>
    </source>
</evidence>
<keyword evidence="4" id="KW-1185">Reference proteome</keyword>
<evidence type="ECO:0000256" key="2">
    <source>
        <dbReference type="SAM" id="MobiDB-lite"/>
    </source>
</evidence>
<feature type="compositionally biased region" description="Low complexity" evidence="2">
    <location>
        <begin position="792"/>
        <end position="805"/>
    </location>
</feature>
<evidence type="ECO:0000256" key="1">
    <source>
        <dbReference type="SAM" id="Coils"/>
    </source>
</evidence>
<dbReference type="OrthoDB" id="1917888at2759"/>
<proteinExistence type="predicted"/>
<dbReference type="GO" id="GO:2000042">
    <property type="term" value="P:negative regulation of double-strand break repair via homologous recombination"/>
    <property type="evidence" value="ECO:0007669"/>
    <property type="project" value="TreeGrafter"/>
</dbReference>
<dbReference type="GO" id="GO:1990414">
    <property type="term" value="P:replication-born double-strand break repair via sister chromatid exchange"/>
    <property type="evidence" value="ECO:0007669"/>
    <property type="project" value="TreeGrafter"/>
</dbReference>
<evidence type="ECO:0000313" key="4">
    <source>
        <dbReference type="Proteomes" id="UP001152622"/>
    </source>
</evidence>
<dbReference type="GO" id="GO:1905168">
    <property type="term" value="P:positive regulation of double-strand break repair via homologous recombination"/>
    <property type="evidence" value="ECO:0007669"/>
    <property type="project" value="TreeGrafter"/>
</dbReference>
<sequence length="886" mass="96611">MDPPAGAVFPQRGQATRLLNHSSDILSFQVTRGLASGGESQRGTVLRVTRMSFHRETKAFPVKIEKTAVINESSSTSVDVVDCASVVDVTVGLTVPCLLLKQRKKKWAHFKYLLVTLSHSNSLSPHLEFKVPYEIKDNLTFLQGPTMLWSNAGVVYYTSKQVGEVKQVPLHLSSVSFIGELPLDRRKIIIFGSQISSKERPVDAQEGVWGQRNRGYFLEEGKEFDGAWVLPHAYSSVVKCVYLISAEEDENGLRSAVVAATGGKQLVWFEDGAPRDVCVLPFEEPQNVLMVDTGRNGCLFAISFSHGNVCTVWKDSFQVASCWQGVCSLLVDDFVGCGTDQALMLFDDPPGVAPTNFIITDLGDITYTSRPESSEGLHGADTVQENHLLTVQALESRLQSGMASIQDLQRDLEEKERVILQSVRALTALVSGGEHALPSAQQEHLVSLWDDDDEDEEGLDEELRAPPLAPPTLVEKVWHRVIEDSLVVGVQLTADAASMLESASISFLIEAGPGPGPAPPIIQVLSRSFRFPQRPALLPAALSGLEPPAKRKKPEPTDGAGLSKEPECLTVTAVSELAPLLACAALPCRVLLHLPTAPWRAGGPTAMHCGFVSLDIQDVAQGKLAPRLLNDRTLTTAEAGEDLLSLLAASDSWCFQIGCSDHTLFDVPQWLLGALGCERAAVRPDFILSDPERLPASMVFQWQERTAFRGELVVYCRGLHRLLQFLDSLCRCLPSSHWLHPLGRGRAEQDPAQALASSLEREALALREGVASLLHRATDGEESEGKGRAEGTTDPPTTVSDPTGSAPTDAADELQRRREEWGRERERSGRRLRPLVDVERYRGLTAALSHVQLETDLAALALCEAWPFPAAPSPDSPLPAAPNRHC</sequence>
<feature type="coiled-coil region" evidence="1">
    <location>
        <begin position="391"/>
        <end position="425"/>
    </location>
</feature>
<dbReference type="PANTHER" id="PTHR28450:SF1">
    <property type="entry name" value="FANCONI ANEMIA GROUP B PROTEIN"/>
    <property type="match status" value="1"/>
</dbReference>
<feature type="region of interest" description="Disordered" evidence="2">
    <location>
        <begin position="776"/>
        <end position="829"/>
    </location>
</feature>
<keyword evidence="1" id="KW-0175">Coiled coil</keyword>
<dbReference type="GO" id="GO:0043240">
    <property type="term" value="C:Fanconi anaemia nuclear complex"/>
    <property type="evidence" value="ECO:0007669"/>
    <property type="project" value="InterPro"/>
</dbReference>
<gene>
    <name evidence="3" type="ORF">SKAU_G00258230</name>
</gene>
<comment type="caution">
    <text evidence="3">The sequence shown here is derived from an EMBL/GenBank/DDBJ whole genome shotgun (WGS) entry which is preliminary data.</text>
</comment>
<dbReference type="InterPro" id="IPR033333">
    <property type="entry name" value="FANCB"/>
</dbReference>
<dbReference type="PANTHER" id="PTHR28450">
    <property type="entry name" value="FANCONI ANEMIA GROUP B PROTEIN"/>
    <property type="match status" value="1"/>
</dbReference>
<protein>
    <recommendedName>
        <fullName evidence="5">Fanconi anemia group B protein</fullName>
    </recommendedName>
</protein>
<dbReference type="AlphaFoldDB" id="A0A9Q1ISA3"/>
<evidence type="ECO:0008006" key="5">
    <source>
        <dbReference type="Google" id="ProtNLM"/>
    </source>
</evidence>
<dbReference type="Proteomes" id="UP001152622">
    <property type="component" value="Chromosome 9"/>
</dbReference>
<dbReference type="EMBL" id="JAINUF010000009">
    <property type="protein sequence ID" value="KAJ8350693.1"/>
    <property type="molecule type" value="Genomic_DNA"/>
</dbReference>
<dbReference type="GO" id="GO:0036297">
    <property type="term" value="P:interstrand cross-link repair"/>
    <property type="evidence" value="ECO:0007669"/>
    <property type="project" value="InterPro"/>
</dbReference>
<organism evidence="3 4">
    <name type="scientific">Synaphobranchus kaupii</name>
    <name type="common">Kaup's arrowtooth eel</name>
    <dbReference type="NCBI Taxonomy" id="118154"/>
    <lineage>
        <taxon>Eukaryota</taxon>
        <taxon>Metazoa</taxon>
        <taxon>Chordata</taxon>
        <taxon>Craniata</taxon>
        <taxon>Vertebrata</taxon>
        <taxon>Euteleostomi</taxon>
        <taxon>Actinopterygii</taxon>
        <taxon>Neopterygii</taxon>
        <taxon>Teleostei</taxon>
        <taxon>Anguilliformes</taxon>
        <taxon>Synaphobranchidae</taxon>
        <taxon>Synaphobranchus</taxon>
    </lineage>
</organism>
<feature type="compositionally biased region" description="Basic and acidic residues" evidence="2">
    <location>
        <begin position="813"/>
        <end position="829"/>
    </location>
</feature>
<reference evidence="3" key="1">
    <citation type="journal article" date="2023" name="Science">
        <title>Genome structures resolve the early diversification of teleost fishes.</title>
        <authorList>
            <person name="Parey E."/>
            <person name="Louis A."/>
            <person name="Montfort J."/>
            <person name="Bouchez O."/>
            <person name="Roques C."/>
            <person name="Iampietro C."/>
            <person name="Lluch J."/>
            <person name="Castinel A."/>
            <person name="Donnadieu C."/>
            <person name="Desvignes T."/>
            <person name="Floi Bucao C."/>
            <person name="Jouanno E."/>
            <person name="Wen M."/>
            <person name="Mejri S."/>
            <person name="Dirks R."/>
            <person name="Jansen H."/>
            <person name="Henkel C."/>
            <person name="Chen W.J."/>
            <person name="Zahm M."/>
            <person name="Cabau C."/>
            <person name="Klopp C."/>
            <person name="Thompson A.W."/>
            <person name="Robinson-Rechavi M."/>
            <person name="Braasch I."/>
            <person name="Lecointre G."/>
            <person name="Bobe J."/>
            <person name="Postlethwait J.H."/>
            <person name="Berthelot C."/>
            <person name="Roest Crollius H."/>
            <person name="Guiguen Y."/>
        </authorList>
    </citation>
    <scope>NUCLEOTIDE SEQUENCE</scope>
    <source>
        <strain evidence="3">WJC10195</strain>
    </source>
</reference>
<name>A0A9Q1ISA3_SYNKA</name>
<feature type="compositionally biased region" description="Basic and acidic residues" evidence="2">
    <location>
        <begin position="776"/>
        <end position="791"/>
    </location>
</feature>
<feature type="region of interest" description="Disordered" evidence="2">
    <location>
        <begin position="542"/>
        <end position="563"/>
    </location>
</feature>